<dbReference type="CTD" id="6753179"/>
<comment type="subcellular location">
    <subcellularLocation>
        <location evidence="1 9">Golgi apparatus</location>
        <location evidence="1 9">Golgi stack membrane</location>
        <topology evidence="1 9">Single-pass type II membrane protein</topology>
    </subcellularLocation>
</comment>
<dbReference type="EC" id="2.4.1.-" evidence="9"/>
<sequence>MRGLQRKFGSRYQKHRLINLEEKYDSVNGHRYLIDLLVLSTKDRKIYRISQYLYLPKGSNTLCLPEKFTWNDQVDVHFLITVMNQAYWTQYFIDRMSQIYQQTKDEHFSLTFVDFHSTDLDIVNSLKRSKLKRFNVINMNGNFSKSLGMQTAANSITDPNSIIAQLDLHLAIPDNFVQNIRKHTIQGKLAYFPMVFRLSCNFRPHNPVGYWERYGFGINAFYKSDFYRIGGMNTKKFRYSWGGEDNDLVNRAIASEIEVERLCIRNFFHFYHRRNSVWNRGGKADFQDKPDKVLRLEKLW</sequence>
<dbReference type="STRING" id="10228.B3RV45"/>
<evidence type="ECO:0000256" key="7">
    <source>
        <dbReference type="ARBA" id="ARBA00023034"/>
    </source>
</evidence>
<dbReference type="SUPFAM" id="SSF53448">
    <property type="entry name" value="Nucleotide-diphospho-sugar transferases"/>
    <property type="match status" value="1"/>
</dbReference>
<evidence type="ECO:0000256" key="6">
    <source>
        <dbReference type="ARBA" id="ARBA00022989"/>
    </source>
</evidence>
<evidence type="ECO:0000256" key="1">
    <source>
        <dbReference type="ARBA" id="ARBA00004447"/>
    </source>
</evidence>
<evidence type="ECO:0000256" key="4">
    <source>
        <dbReference type="ARBA" id="ARBA00022692"/>
    </source>
</evidence>
<comment type="similarity">
    <text evidence="2 9">Belongs to the chondroitin N-acetylgalactosaminyltransferase family.</text>
</comment>
<evidence type="ECO:0000256" key="9">
    <source>
        <dbReference type="RuleBase" id="RU364016"/>
    </source>
</evidence>
<keyword evidence="8" id="KW-0472">Membrane</keyword>
<accession>B3RV45</accession>
<evidence type="ECO:0000313" key="10">
    <source>
        <dbReference type="EMBL" id="EDV25435.1"/>
    </source>
</evidence>
<dbReference type="PANTHER" id="PTHR12369:SF5">
    <property type="entry name" value="HEXOSYLTRANSFERASE"/>
    <property type="match status" value="1"/>
</dbReference>
<reference evidence="10 11" key="1">
    <citation type="journal article" date="2008" name="Nature">
        <title>The Trichoplax genome and the nature of placozoans.</title>
        <authorList>
            <person name="Srivastava M."/>
            <person name="Begovic E."/>
            <person name="Chapman J."/>
            <person name="Putnam N.H."/>
            <person name="Hellsten U."/>
            <person name="Kawashima T."/>
            <person name="Kuo A."/>
            <person name="Mitros T."/>
            <person name="Salamov A."/>
            <person name="Carpenter M.L."/>
            <person name="Signorovitch A.Y."/>
            <person name="Moreno M.A."/>
            <person name="Kamm K."/>
            <person name="Grimwood J."/>
            <person name="Schmutz J."/>
            <person name="Shapiro H."/>
            <person name="Grigoriev I.V."/>
            <person name="Buss L.W."/>
            <person name="Schierwater B."/>
            <person name="Dellaporta S.L."/>
            <person name="Rokhsar D.S."/>
        </authorList>
    </citation>
    <scope>NUCLEOTIDE SEQUENCE [LARGE SCALE GENOMIC DNA]</scope>
    <source>
        <strain evidence="10 11">Grell-BS-1999</strain>
    </source>
</reference>
<evidence type="ECO:0000313" key="11">
    <source>
        <dbReference type="Proteomes" id="UP000009022"/>
    </source>
</evidence>
<evidence type="ECO:0000256" key="3">
    <source>
        <dbReference type="ARBA" id="ARBA00022679"/>
    </source>
</evidence>
<dbReference type="InterPro" id="IPR008428">
    <property type="entry name" value="Chond_GalNAc"/>
</dbReference>
<keyword evidence="6" id="KW-1133">Transmembrane helix</keyword>
<dbReference type="KEGG" id="tad:TRIADDRAFT_24189"/>
<name>B3RV45_TRIAD</name>
<proteinExistence type="inferred from homology"/>
<keyword evidence="4" id="KW-0812">Transmembrane</keyword>
<dbReference type="eggNOG" id="KOG3588">
    <property type="taxonomic scope" value="Eukaryota"/>
</dbReference>
<dbReference type="OrthoDB" id="5971499at2759"/>
<dbReference type="Pfam" id="PF05679">
    <property type="entry name" value="CHGN"/>
    <property type="match status" value="1"/>
</dbReference>
<dbReference type="Proteomes" id="UP000009022">
    <property type="component" value="Unassembled WGS sequence"/>
</dbReference>
<dbReference type="Gene3D" id="3.90.550.10">
    <property type="entry name" value="Spore Coat Polysaccharide Biosynthesis Protein SpsA, Chain A"/>
    <property type="match status" value="1"/>
</dbReference>
<evidence type="ECO:0000256" key="2">
    <source>
        <dbReference type="ARBA" id="ARBA00009239"/>
    </source>
</evidence>
<keyword evidence="5 9" id="KW-0735">Signal-anchor</keyword>
<dbReference type="RefSeq" id="XP_002111468.1">
    <property type="nucleotide sequence ID" value="XM_002111432.1"/>
</dbReference>
<keyword evidence="11" id="KW-1185">Reference proteome</keyword>
<dbReference type="PANTHER" id="PTHR12369">
    <property type="entry name" value="CHONDROITIN SYNTHASE"/>
    <property type="match status" value="1"/>
</dbReference>
<gene>
    <name evidence="10" type="ORF">TRIADDRAFT_24189</name>
</gene>
<organism evidence="10 11">
    <name type="scientific">Trichoplax adhaerens</name>
    <name type="common">Trichoplax reptans</name>
    <dbReference type="NCBI Taxonomy" id="10228"/>
    <lineage>
        <taxon>Eukaryota</taxon>
        <taxon>Metazoa</taxon>
        <taxon>Placozoa</taxon>
        <taxon>Uniplacotomia</taxon>
        <taxon>Trichoplacea</taxon>
        <taxon>Trichoplacidae</taxon>
        <taxon>Trichoplax</taxon>
    </lineage>
</organism>
<dbReference type="AlphaFoldDB" id="B3RV45"/>
<dbReference type="InterPro" id="IPR051227">
    <property type="entry name" value="CS_glycosyltransferase"/>
</dbReference>
<dbReference type="GO" id="GO:0032580">
    <property type="term" value="C:Golgi cisterna membrane"/>
    <property type="evidence" value="ECO:0007669"/>
    <property type="project" value="UniProtKB-SubCell"/>
</dbReference>
<keyword evidence="3 9" id="KW-0808">Transferase</keyword>
<evidence type="ECO:0000256" key="5">
    <source>
        <dbReference type="ARBA" id="ARBA00022968"/>
    </source>
</evidence>
<dbReference type="InParanoid" id="B3RV45"/>
<dbReference type="OMA" id="WELMENI"/>
<dbReference type="EMBL" id="DS985244">
    <property type="protein sequence ID" value="EDV25435.1"/>
    <property type="molecule type" value="Genomic_DNA"/>
</dbReference>
<keyword evidence="7 9" id="KW-0333">Golgi apparatus</keyword>
<dbReference type="GO" id="GO:0008376">
    <property type="term" value="F:acetylgalactosaminyltransferase activity"/>
    <property type="evidence" value="ECO:0007669"/>
    <property type="project" value="InterPro"/>
</dbReference>
<dbReference type="GeneID" id="6753179"/>
<evidence type="ECO:0000256" key="8">
    <source>
        <dbReference type="ARBA" id="ARBA00023136"/>
    </source>
</evidence>
<dbReference type="PhylomeDB" id="B3RV45"/>
<protein>
    <recommendedName>
        <fullName evidence="9">Hexosyltransferase</fullName>
        <ecNumber evidence="9">2.4.1.-</ecNumber>
    </recommendedName>
</protein>
<dbReference type="InterPro" id="IPR029044">
    <property type="entry name" value="Nucleotide-diphossugar_trans"/>
</dbReference>
<dbReference type="HOGENOM" id="CLU_078350_0_0_1"/>